<keyword evidence="3" id="KW-0862">Zinc</keyword>
<dbReference type="GO" id="GO:0005634">
    <property type="term" value="C:nucleus"/>
    <property type="evidence" value="ECO:0007669"/>
    <property type="project" value="UniProtKB-SubCell"/>
</dbReference>
<dbReference type="Pfam" id="PF05920">
    <property type="entry name" value="Homeobox_KN"/>
    <property type="match status" value="1"/>
</dbReference>
<dbReference type="InterPro" id="IPR009057">
    <property type="entry name" value="Homeodomain-like_sf"/>
</dbReference>
<feature type="region of interest" description="Disordered" evidence="9">
    <location>
        <begin position="423"/>
        <end position="450"/>
    </location>
</feature>
<keyword evidence="4 8" id="KW-0238">DNA-binding</keyword>
<evidence type="ECO:0000256" key="3">
    <source>
        <dbReference type="ARBA" id="ARBA00022833"/>
    </source>
</evidence>
<keyword evidence="1" id="KW-0479">Metal-binding</keyword>
<dbReference type="STRING" id="4790.A0A0W8DUM0"/>
<evidence type="ECO:0000313" key="12">
    <source>
        <dbReference type="EMBL" id="KUG00116.1"/>
    </source>
</evidence>
<evidence type="ECO:0000256" key="7">
    <source>
        <dbReference type="PROSITE-ProRule" id="PRU00091"/>
    </source>
</evidence>
<dbReference type="GO" id="GO:0008270">
    <property type="term" value="F:zinc ion binding"/>
    <property type="evidence" value="ECO:0007669"/>
    <property type="project" value="UniProtKB-KW"/>
</dbReference>
<keyword evidence="6 8" id="KW-0539">Nucleus</keyword>
<keyword evidence="2 7" id="KW-0863">Zinc-finger</keyword>
<evidence type="ECO:0000259" key="11">
    <source>
        <dbReference type="PROSITE" id="PS50178"/>
    </source>
</evidence>
<dbReference type="InterPro" id="IPR052727">
    <property type="entry name" value="Rab4/Rab5_effector"/>
</dbReference>
<dbReference type="InterPro" id="IPR017455">
    <property type="entry name" value="Znf_FYVE-rel"/>
</dbReference>
<feature type="region of interest" description="Disordered" evidence="9">
    <location>
        <begin position="289"/>
        <end position="315"/>
    </location>
</feature>
<dbReference type="OrthoDB" id="125084at2759"/>
<dbReference type="Gene3D" id="3.30.40.10">
    <property type="entry name" value="Zinc/RING finger domain, C3HC4 (zinc finger)"/>
    <property type="match status" value="1"/>
</dbReference>
<proteinExistence type="predicted"/>
<keyword evidence="5 8" id="KW-0371">Homeobox</keyword>
<dbReference type="InterPro" id="IPR023393">
    <property type="entry name" value="START-like_dom_sf"/>
</dbReference>
<dbReference type="GO" id="GO:0003677">
    <property type="term" value="F:DNA binding"/>
    <property type="evidence" value="ECO:0007669"/>
    <property type="project" value="UniProtKB-UniRule"/>
</dbReference>
<dbReference type="CDD" id="cd00065">
    <property type="entry name" value="FYVE_like_SF"/>
    <property type="match status" value="1"/>
</dbReference>
<comment type="subcellular location">
    <subcellularLocation>
        <location evidence="8">Nucleus</location>
    </subcellularLocation>
</comment>
<evidence type="ECO:0000256" key="1">
    <source>
        <dbReference type="ARBA" id="ARBA00022723"/>
    </source>
</evidence>
<dbReference type="AlphaFoldDB" id="A0A0W8DUM0"/>
<feature type="compositionally biased region" description="Basic and acidic residues" evidence="9">
    <location>
        <begin position="382"/>
        <end position="394"/>
    </location>
</feature>
<dbReference type="SMART" id="SM00389">
    <property type="entry name" value="HOX"/>
    <property type="match status" value="1"/>
</dbReference>
<feature type="domain" description="Homeobox" evidence="10">
    <location>
        <begin position="642"/>
        <end position="705"/>
    </location>
</feature>
<gene>
    <name evidence="12" type="ORF">AM587_10008224</name>
</gene>
<dbReference type="PROSITE" id="PS50178">
    <property type="entry name" value="ZF_FYVE"/>
    <property type="match status" value="1"/>
</dbReference>
<feature type="region of interest" description="Disordered" evidence="9">
    <location>
        <begin position="382"/>
        <end position="410"/>
    </location>
</feature>
<dbReference type="InterPro" id="IPR011011">
    <property type="entry name" value="Znf_FYVE_PHD"/>
</dbReference>
<dbReference type="PANTHER" id="PTHR13510">
    <property type="entry name" value="FYVE-FINGER-CONTAINING RAB5 EFFECTOR PROTEIN RABENOSYN-5-RELATED"/>
    <property type="match status" value="1"/>
</dbReference>
<evidence type="ECO:0000256" key="4">
    <source>
        <dbReference type="ARBA" id="ARBA00023125"/>
    </source>
</evidence>
<dbReference type="Gene3D" id="1.10.10.60">
    <property type="entry name" value="Homeodomain-like"/>
    <property type="match status" value="1"/>
</dbReference>
<dbReference type="SUPFAM" id="SSF46689">
    <property type="entry name" value="Homeodomain-like"/>
    <property type="match status" value="1"/>
</dbReference>
<dbReference type="InterPro" id="IPR008422">
    <property type="entry name" value="KN_HD"/>
</dbReference>
<dbReference type="InterPro" id="IPR013083">
    <property type="entry name" value="Znf_RING/FYVE/PHD"/>
</dbReference>
<dbReference type="PROSITE" id="PS50071">
    <property type="entry name" value="HOMEOBOX_2"/>
    <property type="match status" value="1"/>
</dbReference>
<evidence type="ECO:0000259" key="10">
    <source>
        <dbReference type="PROSITE" id="PS50071"/>
    </source>
</evidence>
<comment type="caution">
    <text evidence="12">The sequence shown here is derived from an EMBL/GenBank/DDBJ whole genome shotgun (WGS) entry which is preliminary data.</text>
</comment>
<protein>
    <submittedName>
        <fullName evidence="12">Homeobox protein meis3-B</fullName>
    </submittedName>
</protein>
<sequence>MLFMNATTCPRLAESAVLTVVQKRARMEPYAFTGIKWTTIKLTMANNRDLCYFDKMGMVRQATGKRMAYHVMQSVELPEYPNKMAHQRAHISLCYVFEELEDDLVGVYMKGDIDVGTLSFFVTKAVSDVLLAFVNALECTRAKKLTLMMTAARLGVWQSSSSLKNCGVCKSSPSFFDSFTECAGCNKPVCKKCRFRETVLTRDTMPGHTKRADFCRHCFTKMNMLSTEQLRIKAREHDVPAEEDTQQVETNVIGSERSLMSFVLNISTQVKGLSNDSEVRASNLSSIGWASSSDEEGEEVDIDNESEGRDVLKSSRLKTTPMVIYEKPPANVTRRSRSSTTSTASSFTHEEDDSEQYQTSLMAKLQKMSQQVEETLLFTREQSEVARSVRERTRSNRLLQERSSISSSSSRFVMTFPNRVNYVSGQERREPKCIAKRPPPQRSQRGNVKNEPGLQQDLKLMLATLSPTQHQSAAPQSTPTKQDILTPVEQSRKRLLEDPTFQTNESFQRMLILANNPEVKIQSDVIDPFAVAIERLPDNPQSYQDFGASNGFSPGDNSRSQYMQAVATQNMTEVADQVEDPNIKAQYDQIAHRLHEWGERRMNQHQQQQEPVNVERGANTLPSLSLSLSQVSPYAMELAARNNMPKKRSSLSKLSKKLMHDWFEHNLHHPYPTEEEKEWLAREGGITLEQVNNWFINTRGRKWKPMINRLMQEKQAGNCTLFDKMVKKIEEPYRKL</sequence>
<evidence type="ECO:0000256" key="2">
    <source>
        <dbReference type="ARBA" id="ARBA00022771"/>
    </source>
</evidence>
<dbReference type="EMBL" id="LNFO01000793">
    <property type="protein sequence ID" value="KUG00116.1"/>
    <property type="molecule type" value="Genomic_DNA"/>
</dbReference>
<feature type="DNA-binding region" description="Homeobox" evidence="8">
    <location>
        <begin position="644"/>
        <end position="706"/>
    </location>
</feature>
<feature type="compositionally biased region" description="Acidic residues" evidence="9">
    <location>
        <begin position="293"/>
        <end position="305"/>
    </location>
</feature>
<name>A0A0W8DUM0_PHYNI</name>
<evidence type="ECO:0000313" key="13">
    <source>
        <dbReference type="Proteomes" id="UP000052943"/>
    </source>
</evidence>
<dbReference type="InterPro" id="IPR001356">
    <property type="entry name" value="HD"/>
</dbReference>
<dbReference type="GO" id="GO:0006355">
    <property type="term" value="P:regulation of DNA-templated transcription"/>
    <property type="evidence" value="ECO:0007669"/>
    <property type="project" value="InterPro"/>
</dbReference>
<evidence type="ECO:0000256" key="9">
    <source>
        <dbReference type="SAM" id="MobiDB-lite"/>
    </source>
</evidence>
<feature type="compositionally biased region" description="Low complexity" evidence="9">
    <location>
        <begin position="338"/>
        <end position="347"/>
    </location>
</feature>
<dbReference type="SUPFAM" id="SSF57903">
    <property type="entry name" value="FYVE/PHD zinc finger"/>
    <property type="match status" value="1"/>
</dbReference>
<feature type="region of interest" description="Disordered" evidence="9">
    <location>
        <begin position="327"/>
        <end position="358"/>
    </location>
</feature>
<reference evidence="12 13" key="1">
    <citation type="submission" date="2015-11" db="EMBL/GenBank/DDBJ databases">
        <title>Genomes and virulence difference between two physiological races of Phytophthora nicotianae.</title>
        <authorList>
            <person name="Liu H."/>
            <person name="Ma X."/>
            <person name="Yu H."/>
            <person name="Fang D."/>
            <person name="Li Y."/>
            <person name="Wang X."/>
            <person name="Wang W."/>
            <person name="Dong Y."/>
            <person name="Xiao B."/>
        </authorList>
    </citation>
    <scope>NUCLEOTIDE SEQUENCE [LARGE SCALE GENOMIC DNA]</scope>
    <source>
        <strain evidence="13">race 0</strain>
    </source>
</reference>
<dbReference type="Proteomes" id="UP000052943">
    <property type="component" value="Unassembled WGS sequence"/>
</dbReference>
<evidence type="ECO:0000256" key="5">
    <source>
        <dbReference type="ARBA" id="ARBA00023155"/>
    </source>
</evidence>
<dbReference type="CDD" id="cd00086">
    <property type="entry name" value="homeodomain"/>
    <property type="match status" value="1"/>
</dbReference>
<evidence type="ECO:0000256" key="8">
    <source>
        <dbReference type="PROSITE-ProRule" id="PRU00108"/>
    </source>
</evidence>
<dbReference type="PANTHER" id="PTHR13510:SF44">
    <property type="entry name" value="RABENOSYN-5"/>
    <property type="match status" value="1"/>
</dbReference>
<dbReference type="Gene3D" id="3.30.530.20">
    <property type="match status" value="1"/>
</dbReference>
<feature type="domain" description="FYVE-type" evidence="11">
    <location>
        <begin position="160"/>
        <end position="223"/>
    </location>
</feature>
<organism evidence="12 13">
    <name type="scientific">Phytophthora nicotianae</name>
    <name type="common">Potato buckeye rot agent</name>
    <name type="synonym">Phytophthora parasitica</name>
    <dbReference type="NCBI Taxonomy" id="4792"/>
    <lineage>
        <taxon>Eukaryota</taxon>
        <taxon>Sar</taxon>
        <taxon>Stramenopiles</taxon>
        <taxon>Oomycota</taxon>
        <taxon>Peronosporomycetes</taxon>
        <taxon>Peronosporales</taxon>
        <taxon>Peronosporaceae</taxon>
        <taxon>Phytophthora</taxon>
    </lineage>
</organism>
<accession>A0A0W8DUM0</accession>
<evidence type="ECO:0000256" key="6">
    <source>
        <dbReference type="ARBA" id="ARBA00023242"/>
    </source>
</evidence>